<feature type="domain" description="Glycoside hydrolase 35 catalytic" evidence="4">
    <location>
        <begin position="14"/>
        <end position="130"/>
    </location>
</feature>
<comment type="caution">
    <text evidence="5">The sequence shown here is derived from an EMBL/GenBank/DDBJ whole genome shotgun (WGS) entry which is preliminary data.</text>
</comment>
<dbReference type="Gene3D" id="3.20.20.80">
    <property type="entry name" value="Glycosidases"/>
    <property type="match status" value="1"/>
</dbReference>
<dbReference type="InterPro" id="IPR031330">
    <property type="entry name" value="Gly_Hdrlase_35_cat"/>
</dbReference>
<dbReference type="InterPro" id="IPR017853">
    <property type="entry name" value="GH"/>
</dbReference>
<dbReference type="GO" id="GO:0005975">
    <property type="term" value="P:carbohydrate metabolic process"/>
    <property type="evidence" value="ECO:0007669"/>
    <property type="project" value="InterPro"/>
</dbReference>
<evidence type="ECO:0000256" key="1">
    <source>
        <dbReference type="ARBA" id="ARBA00001412"/>
    </source>
</evidence>
<evidence type="ECO:0000313" key="6">
    <source>
        <dbReference type="Proteomes" id="UP000824469"/>
    </source>
</evidence>
<proteinExistence type="inferred from homology"/>
<dbReference type="Proteomes" id="UP000824469">
    <property type="component" value="Unassembled WGS sequence"/>
</dbReference>
<dbReference type="GO" id="GO:0004565">
    <property type="term" value="F:beta-galactosidase activity"/>
    <property type="evidence" value="ECO:0007669"/>
    <property type="project" value="UniProtKB-EC"/>
</dbReference>
<dbReference type="PANTHER" id="PTHR23421">
    <property type="entry name" value="BETA-GALACTOSIDASE RELATED"/>
    <property type="match status" value="1"/>
</dbReference>
<comment type="catalytic activity">
    <reaction evidence="1">
        <text>Hydrolysis of terminal non-reducing beta-D-galactose residues in beta-D-galactosides.</text>
        <dbReference type="EC" id="3.2.1.23"/>
    </reaction>
</comment>
<evidence type="ECO:0000256" key="2">
    <source>
        <dbReference type="ARBA" id="ARBA00009809"/>
    </source>
</evidence>
<gene>
    <name evidence="5" type="ORF">KI387_007027</name>
</gene>
<feature type="non-terminal residue" evidence="5">
    <location>
        <position position="131"/>
    </location>
</feature>
<feature type="non-terminal residue" evidence="5">
    <location>
        <position position="1"/>
    </location>
</feature>
<dbReference type="OMA" id="VLLEYWE"/>
<sequence length="131" mass="15167">HQSGRKFWISNDMFWKDGNPFQIIGGDIHYSRVLPQYWEDRLLRAKALGLNVIQTYVHWNLHEPRPGGWNFDGIADVEAFLKLAHKLGFLVMLRPGPYTCGEWDLGGFPAWLLAHEPPLKLRSSDPTFLHM</sequence>
<evidence type="ECO:0000259" key="4">
    <source>
        <dbReference type="Pfam" id="PF01301"/>
    </source>
</evidence>
<dbReference type="PRINTS" id="PR00742">
    <property type="entry name" value="GLHYDRLASE35"/>
</dbReference>
<dbReference type="Pfam" id="PF01301">
    <property type="entry name" value="Glyco_hydro_35"/>
    <property type="match status" value="1"/>
</dbReference>
<dbReference type="EMBL" id="JAHRHJ020000002">
    <property type="protein sequence ID" value="KAH9326849.1"/>
    <property type="molecule type" value="Genomic_DNA"/>
</dbReference>
<comment type="similarity">
    <text evidence="2">Belongs to the glycosyl hydrolase 35 family.</text>
</comment>
<evidence type="ECO:0000313" key="5">
    <source>
        <dbReference type="EMBL" id="KAH9326849.1"/>
    </source>
</evidence>
<dbReference type="AlphaFoldDB" id="A0AA38GQT0"/>
<evidence type="ECO:0000256" key="3">
    <source>
        <dbReference type="ARBA" id="ARBA00012756"/>
    </source>
</evidence>
<dbReference type="EC" id="3.2.1.23" evidence="3"/>
<dbReference type="SUPFAM" id="SSF51445">
    <property type="entry name" value="(Trans)glycosidases"/>
    <property type="match status" value="1"/>
</dbReference>
<organism evidence="5 6">
    <name type="scientific">Taxus chinensis</name>
    <name type="common">Chinese yew</name>
    <name type="synonym">Taxus wallichiana var. chinensis</name>
    <dbReference type="NCBI Taxonomy" id="29808"/>
    <lineage>
        <taxon>Eukaryota</taxon>
        <taxon>Viridiplantae</taxon>
        <taxon>Streptophyta</taxon>
        <taxon>Embryophyta</taxon>
        <taxon>Tracheophyta</taxon>
        <taxon>Spermatophyta</taxon>
        <taxon>Pinopsida</taxon>
        <taxon>Pinidae</taxon>
        <taxon>Conifers II</taxon>
        <taxon>Cupressales</taxon>
        <taxon>Taxaceae</taxon>
        <taxon>Taxus</taxon>
    </lineage>
</organism>
<dbReference type="InterPro" id="IPR001944">
    <property type="entry name" value="Glycoside_Hdrlase_35"/>
</dbReference>
<name>A0AA38GQT0_TAXCH</name>
<protein>
    <recommendedName>
        <fullName evidence="3">beta-galactosidase</fullName>
        <ecNumber evidence="3">3.2.1.23</ecNumber>
    </recommendedName>
</protein>
<reference evidence="5 6" key="1">
    <citation type="journal article" date="2021" name="Nat. Plants">
        <title>The Taxus genome provides insights into paclitaxel biosynthesis.</title>
        <authorList>
            <person name="Xiong X."/>
            <person name="Gou J."/>
            <person name="Liao Q."/>
            <person name="Li Y."/>
            <person name="Zhou Q."/>
            <person name="Bi G."/>
            <person name="Li C."/>
            <person name="Du R."/>
            <person name="Wang X."/>
            <person name="Sun T."/>
            <person name="Guo L."/>
            <person name="Liang H."/>
            <person name="Lu P."/>
            <person name="Wu Y."/>
            <person name="Zhang Z."/>
            <person name="Ro D.K."/>
            <person name="Shang Y."/>
            <person name="Huang S."/>
            <person name="Yan J."/>
        </authorList>
    </citation>
    <scope>NUCLEOTIDE SEQUENCE [LARGE SCALE GENOMIC DNA]</scope>
    <source>
        <strain evidence="5">Ta-2019</strain>
    </source>
</reference>
<accession>A0AA38GQT0</accession>
<keyword evidence="6" id="KW-1185">Reference proteome</keyword>